<dbReference type="Proteomes" id="UP000199568">
    <property type="component" value="Unassembled WGS sequence"/>
</dbReference>
<comment type="function">
    <text evidence="8">Part of a membrane-bound complex that couples electron transfer with translocation of ions across the membrane.</text>
</comment>
<feature type="binding site" evidence="8">
    <location>
        <position position="373"/>
    </location>
    <ligand>
        <name>[4Fe-4S] cluster</name>
        <dbReference type="ChEBI" id="CHEBI:49883"/>
        <label>1</label>
    </ligand>
</feature>
<dbReference type="GO" id="GO:0046872">
    <property type="term" value="F:metal ion binding"/>
    <property type="evidence" value="ECO:0007669"/>
    <property type="project" value="UniProtKB-KW"/>
</dbReference>
<dbReference type="PROSITE" id="PS51379">
    <property type="entry name" value="4FE4S_FER_2"/>
    <property type="match status" value="2"/>
</dbReference>
<evidence type="ECO:0000256" key="4">
    <source>
        <dbReference type="ARBA" id="ARBA00022737"/>
    </source>
</evidence>
<evidence type="ECO:0000256" key="3">
    <source>
        <dbReference type="ARBA" id="ARBA00022723"/>
    </source>
</evidence>
<dbReference type="GO" id="GO:0051539">
    <property type="term" value="F:4 iron, 4 sulfur cluster binding"/>
    <property type="evidence" value="ECO:0007669"/>
    <property type="project" value="UniProtKB-KW"/>
</dbReference>
<dbReference type="Pfam" id="PF12838">
    <property type="entry name" value="Fer4_7"/>
    <property type="match status" value="1"/>
</dbReference>
<dbReference type="RefSeq" id="WP_090438771.1">
    <property type="nucleotide sequence ID" value="NZ_FOHU01000001.1"/>
</dbReference>
<keyword evidence="8" id="KW-1003">Cell membrane</keyword>
<keyword evidence="4 8" id="KW-0677">Repeat</keyword>
<feature type="binding site" evidence="8">
    <location>
        <position position="406"/>
    </location>
    <ligand>
        <name>[4Fe-4S] cluster</name>
        <dbReference type="ChEBI" id="CHEBI:49883"/>
        <label>2</label>
    </ligand>
</feature>
<evidence type="ECO:0000256" key="2">
    <source>
        <dbReference type="ARBA" id="ARBA00022485"/>
    </source>
</evidence>
<feature type="binding site" evidence="8">
    <location>
        <position position="412"/>
    </location>
    <ligand>
        <name>[4Fe-4S] cluster</name>
        <dbReference type="ChEBI" id="CHEBI:49883"/>
        <label>2</label>
    </ligand>
</feature>
<name>A0A1H9Z153_9FIRM</name>
<dbReference type="NCBIfam" id="TIGR01945">
    <property type="entry name" value="rnfC"/>
    <property type="match status" value="1"/>
</dbReference>
<keyword evidence="11" id="KW-1185">Reference proteome</keyword>
<evidence type="ECO:0000256" key="6">
    <source>
        <dbReference type="ARBA" id="ARBA00023004"/>
    </source>
</evidence>
<keyword evidence="7 8" id="KW-0411">Iron-sulfur</keyword>
<dbReference type="EMBL" id="FOHU01000001">
    <property type="protein sequence ID" value="SES75251.1"/>
    <property type="molecule type" value="Genomic_DNA"/>
</dbReference>
<comment type="subcellular location">
    <subcellularLocation>
        <location evidence="8">Cell membrane</location>
        <topology evidence="8">Peripheral membrane protein</topology>
    </subcellularLocation>
</comment>
<dbReference type="OrthoDB" id="9767754at2"/>
<dbReference type="HAMAP" id="MF_00461">
    <property type="entry name" value="RsxC_RnfC"/>
    <property type="match status" value="1"/>
</dbReference>
<dbReference type="SUPFAM" id="SSF46548">
    <property type="entry name" value="alpha-helical ferredoxin"/>
    <property type="match status" value="1"/>
</dbReference>
<evidence type="ECO:0000256" key="7">
    <source>
        <dbReference type="ARBA" id="ARBA00023014"/>
    </source>
</evidence>
<organism evidence="10 11">
    <name type="scientific">Natronincola peptidivorans</name>
    <dbReference type="NCBI Taxonomy" id="426128"/>
    <lineage>
        <taxon>Bacteria</taxon>
        <taxon>Bacillati</taxon>
        <taxon>Bacillota</taxon>
        <taxon>Clostridia</taxon>
        <taxon>Peptostreptococcales</taxon>
        <taxon>Natronincolaceae</taxon>
        <taxon>Natronincola</taxon>
    </lineage>
</organism>
<keyword evidence="3 8" id="KW-0479">Metal-binding</keyword>
<protein>
    <recommendedName>
        <fullName evidence="8">Ion-translocating oxidoreductase complex subunit C</fullName>
        <ecNumber evidence="8">7.-.-.-</ecNumber>
    </recommendedName>
    <alternativeName>
        <fullName evidence="8">Rnf electron transport complex subunit C</fullName>
    </alternativeName>
</protein>
<dbReference type="PROSITE" id="PS00198">
    <property type="entry name" value="4FE4S_FER_1"/>
    <property type="match status" value="2"/>
</dbReference>
<feature type="binding site" evidence="8">
    <location>
        <position position="367"/>
    </location>
    <ligand>
        <name>[4Fe-4S] cluster</name>
        <dbReference type="ChEBI" id="CHEBI:49883"/>
        <label>1</label>
    </ligand>
</feature>
<proteinExistence type="inferred from homology"/>
<feature type="domain" description="4Fe-4S ferredoxin-type" evidence="9">
    <location>
        <begin position="357"/>
        <end position="389"/>
    </location>
</feature>
<sequence>MKFLTFRGGIHPPEKKDATANIKIEKAEDPKLVVIPLQQHIGAPCEPVVKVGDYVKVGQKIGEAQGFVSAPIHSSVSGIVKSIEDVPIATGNEAQAITIESDGENQIDESIQPKGNIESLSPKDIINIIKEAGIVGMGGATFPTHVKLSPPPEKKVDTLILNGAECEPYLTADHRLMLENPEDIVYGLKAMMKAVGVQKGYIGIENNKPDAIDTMLKAIEKEDDVQVVALETKYPQGGEKQLIYAITNKEVPSGGLPMDVGVIVTNVGTAAQVAKTIKTGIPLIERVTTVTGKAIKNPKNLLIKIGTPVKSLIEECGGYAVTPGKLILGGPMMGNAQHTDEIPAVKGTSGILVFDEVEAELPNPSNCIRCGRCVEICPANLQPVYISENSLSNRMEQTEKYRALDCIECGSCSYVCPSRRPLLPSIRVAKNQIIAKKREQKNK</sequence>
<comment type="subunit">
    <text evidence="8">The complex is composed of six subunits: RnfA, RnfB, RnfC, RnfD, RnfE and RnfG.</text>
</comment>
<keyword evidence="1 8" id="KW-0813">Transport</keyword>
<keyword evidence="8" id="KW-0472">Membrane</keyword>
<dbReference type="EC" id="7.-.-.-" evidence="8"/>
<dbReference type="InterPro" id="IPR010208">
    <property type="entry name" value="Ion_transpt_RnfC/RsxC"/>
</dbReference>
<keyword evidence="5 8" id="KW-0249">Electron transport</keyword>
<feature type="binding site" evidence="8">
    <location>
        <position position="377"/>
    </location>
    <ligand>
        <name>[4Fe-4S] cluster</name>
        <dbReference type="ChEBI" id="CHEBI:49883"/>
        <label>2</label>
    </ligand>
</feature>
<dbReference type="InterPro" id="IPR017896">
    <property type="entry name" value="4Fe4S_Fe-S-bd"/>
</dbReference>
<dbReference type="Pfam" id="PF01512">
    <property type="entry name" value="Complex1_51K"/>
    <property type="match status" value="1"/>
</dbReference>
<dbReference type="GO" id="GO:0022900">
    <property type="term" value="P:electron transport chain"/>
    <property type="evidence" value="ECO:0007669"/>
    <property type="project" value="UniProtKB-UniRule"/>
</dbReference>
<dbReference type="GO" id="GO:0005886">
    <property type="term" value="C:plasma membrane"/>
    <property type="evidence" value="ECO:0007669"/>
    <property type="project" value="UniProtKB-SubCell"/>
</dbReference>
<evidence type="ECO:0000313" key="10">
    <source>
        <dbReference type="EMBL" id="SES75251.1"/>
    </source>
</evidence>
<dbReference type="InterPro" id="IPR019554">
    <property type="entry name" value="Soluble_ligand-bd"/>
</dbReference>
<feature type="domain" description="4Fe-4S ferredoxin-type" evidence="9">
    <location>
        <begin position="397"/>
        <end position="426"/>
    </location>
</feature>
<dbReference type="Gene3D" id="3.30.70.20">
    <property type="match status" value="1"/>
</dbReference>
<accession>A0A1H9Z153</accession>
<dbReference type="InterPro" id="IPR017900">
    <property type="entry name" value="4Fe4S_Fe_S_CS"/>
</dbReference>
<dbReference type="NCBIfam" id="NF003454">
    <property type="entry name" value="PRK05035.1"/>
    <property type="match status" value="1"/>
</dbReference>
<dbReference type="InterPro" id="IPR026902">
    <property type="entry name" value="RnfC_N"/>
</dbReference>
<comment type="similarity">
    <text evidence="8">Belongs to the 4Fe4S bacterial-type ferredoxin family. RnfC subfamily.</text>
</comment>
<dbReference type="AlphaFoldDB" id="A0A1H9Z153"/>
<dbReference type="PANTHER" id="PTHR43034">
    <property type="entry name" value="ION-TRANSLOCATING OXIDOREDUCTASE COMPLEX SUBUNIT C"/>
    <property type="match status" value="1"/>
</dbReference>
<keyword evidence="6 8" id="KW-0408">Iron</keyword>
<keyword evidence="8" id="KW-1278">Translocase</keyword>
<dbReference type="InterPro" id="IPR011538">
    <property type="entry name" value="Nuo51_FMN-bd"/>
</dbReference>
<keyword evidence="2 8" id="KW-0004">4Fe-4S</keyword>
<evidence type="ECO:0000256" key="1">
    <source>
        <dbReference type="ARBA" id="ARBA00022448"/>
    </source>
</evidence>
<evidence type="ECO:0000259" key="9">
    <source>
        <dbReference type="PROSITE" id="PS51379"/>
    </source>
</evidence>
<dbReference type="Gene3D" id="3.40.50.11540">
    <property type="entry name" value="NADH-ubiquinone oxidoreductase 51kDa subunit"/>
    <property type="match status" value="1"/>
</dbReference>
<feature type="binding site" evidence="8">
    <location>
        <position position="370"/>
    </location>
    <ligand>
        <name>[4Fe-4S] cluster</name>
        <dbReference type="ChEBI" id="CHEBI:49883"/>
        <label>1</label>
    </ligand>
</feature>
<dbReference type="InterPro" id="IPR037225">
    <property type="entry name" value="Nuo51_FMN-bd_sf"/>
</dbReference>
<feature type="binding site" evidence="8">
    <location>
        <position position="416"/>
    </location>
    <ligand>
        <name>[4Fe-4S] cluster</name>
        <dbReference type="ChEBI" id="CHEBI:49883"/>
        <label>1</label>
    </ligand>
</feature>
<evidence type="ECO:0000313" key="11">
    <source>
        <dbReference type="Proteomes" id="UP000199568"/>
    </source>
</evidence>
<comment type="cofactor">
    <cofactor evidence="8">
        <name>[4Fe-4S] cluster</name>
        <dbReference type="ChEBI" id="CHEBI:49883"/>
    </cofactor>
    <text evidence="8">Binds 2 [4Fe-4S] clusters per subunit.</text>
</comment>
<dbReference type="PANTHER" id="PTHR43034:SF2">
    <property type="entry name" value="ION-TRANSLOCATING OXIDOREDUCTASE COMPLEX SUBUNIT C"/>
    <property type="match status" value="1"/>
</dbReference>
<dbReference type="GO" id="GO:0009055">
    <property type="term" value="F:electron transfer activity"/>
    <property type="evidence" value="ECO:0007669"/>
    <property type="project" value="InterPro"/>
</dbReference>
<evidence type="ECO:0000256" key="8">
    <source>
        <dbReference type="HAMAP-Rule" id="MF_00461"/>
    </source>
</evidence>
<evidence type="ECO:0000256" key="5">
    <source>
        <dbReference type="ARBA" id="ARBA00022982"/>
    </source>
</evidence>
<dbReference type="STRING" id="426128.SAMN05660297_00506"/>
<feature type="binding site" evidence="8">
    <location>
        <position position="409"/>
    </location>
    <ligand>
        <name>[4Fe-4S] cluster</name>
        <dbReference type="ChEBI" id="CHEBI:49883"/>
        <label>2</label>
    </ligand>
</feature>
<reference evidence="10 11" key="1">
    <citation type="submission" date="2016-10" db="EMBL/GenBank/DDBJ databases">
        <authorList>
            <person name="de Groot N.N."/>
        </authorList>
    </citation>
    <scope>NUCLEOTIDE SEQUENCE [LARGE SCALE GENOMIC DNA]</scope>
    <source>
        <strain evidence="10 11">DSM 18979</strain>
    </source>
</reference>
<dbReference type="Pfam" id="PF13375">
    <property type="entry name" value="RnfC_N"/>
    <property type="match status" value="1"/>
</dbReference>
<dbReference type="SUPFAM" id="SSF142019">
    <property type="entry name" value="Nqo1 FMN-binding domain-like"/>
    <property type="match status" value="1"/>
</dbReference>
<gene>
    <name evidence="8" type="primary">rnfC</name>
    <name evidence="10" type="ORF">SAMN05660297_00506</name>
</gene>
<dbReference type="Pfam" id="PF10531">
    <property type="entry name" value="SLBB"/>
    <property type="match status" value="1"/>
</dbReference>